<protein>
    <submittedName>
        <fullName evidence="2">Uncharacterized protein</fullName>
    </submittedName>
</protein>
<sequence>MLARPAVTLALGSLLILCLFAYSNVNKTDNTLVSLQQSLTHTDKVALIHALANHRKLKLQASLTDRSRKEKEEAREEELQDCAPFCDIGEKKRRNVKDARREVLREAEKHQPVSFKHLSVAHPASHKKLTKQDKRKIAEAAQEIESSLEVSSMSVPKDVKDEMAKIRSSGTGWKALWGMGKRKGMTLNDARFEYLAGKSVRSSTVKDPLAAKDPFTEDFHY</sequence>
<accession>A0A7S0F0V1</accession>
<dbReference type="EMBL" id="HBEO01028614">
    <property type="protein sequence ID" value="CAD8500501.1"/>
    <property type="molecule type" value="Transcribed_RNA"/>
</dbReference>
<name>A0A7S0F0V1_9CRYP</name>
<dbReference type="AlphaFoldDB" id="A0A7S0F0V1"/>
<gene>
    <name evidence="2" type="ORF">HPHI1048_LOCUS19379</name>
</gene>
<feature type="chain" id="PRO_5031326601" evidence="1">
    <location>
        <begin position="24"/>
        <end position="221"/>
    </location>
</feature>
<reference evidence="2" key="1">
    <citation type="submission" date="2021-01" db="EMBL/GenBank/DDBJ databases">
        <authorList>
            <person name="Corre E."/>
            <person name="Pelletier E."/>
            <person name="Niang G."/>
            <person name="Scheremetjew M."/>
            <person name="Finn R."/>
            <person name="Kale V."/>
            <person name="Holt S."/>
            <person name="Cochrane G."/>
            <person name="Meng A."/>
            <person name="Brown T."/>
            <person name="Cohen L."/>
        </authorList>
    </citation>
    <scope>NUCLEOTIDE SEQUENCE</scope>
    <source>
        <strain evidence="2">CCMP325</strain>
    </source>
</reference>
<feature type="signal peptide" evidence="1">
    <location>
        <begin position="1"/>
        <end position="23"/>
    </location>
</feature>
<organism evidence="2">
    <name type="scientific">Hanusia phi</name>
    <dbReference type="NCBI Taxonomy" id="3032"/>
    <lineage>
        <taxon>Eukaryota</taxon>
        <taxon>Cryptophyceae</taxon>
        <taxon>Pyrenomonadales</taxon>
        <taxon>Geminigeraceae</taxon>
        <taxon>Hanusia</taxon>
    </lineage>
</organism>
<keyword evidence="1" id="KW-0732">Signal</keyword>
<evidence type="ECO:0000256" key="1">
    <source>
        <dbReference type="SAM" id="SignalP"/>
    </source>
</evidence>
<evidence type="ECO:0000313" key="2">
    <source>
        <dbReference type="EMBL" id="CAD8500501.1"/>
    </source>
</evidence>
<proteinExistence type="predicted"/>